<dbReference type="AlphaFoldDB" id="A0A395S2E6"/>
<keyword evidence="4" id="KW-1185">Reference proteome</keyword>
<evidence type="ECO:0000256" key="1">
    <source>
        <dbReference type="SAM" id="MobiDB-lite"/>
    </source>
</evidence>
<organism evidence="3 4">
    <name type="scientific">Fusarium longipes</name>
    <dbReference type="NCBI Taxonomy" id="694270"/>
    <lineage>
        <taxon>Eukaryota</taxon>
        <taxon>Fungi</taxon>
        <taxon>Dikarya</taxon>
        <taxon>Ascomycota</taxon>
        <taxon>Pezizomycotina</taxon>
        <taxon>Sordariomycetes</taxon>
        <taxon>Hypocreomycetidae</taxon>
        <taxon>Hypocreales</taxon>
        <taxon>Nectriaceae</taxon>
        <taxon>Fusarium</taxon>
    </lineage>
</organism>
<sequence>MRPNKSIAQLPIAMAMAVLLFSRLVLASPNPDNKLIQRDEEEGSGCSTEGQWHCMTNSFQRCAGGHWSMKMAMAEGTKCVPAGYTDDFNFRIEREGNDDDGENQRDENRNNNGGSSLGTRNSNSVITVAVASSLWVILEALV</sequence>
<dbReference type="OrthoDB" id="2342176at2759"/>
<name>A0A395S2E6_9HYPO</name>
<feature type="region of interest" description="Disordered" evidence="1">
    <location>
        <begin position="92"/>
        <end position="121"/>
    </location>
</feature>
<protein>
    <submittedName>
        <fullName evidence="3">Extracellular protein</fullName>
    </submittedName>
</protein>
<comment type="caution">
    <text evidence="3">The sequence shown here is derived from an EMBL/GenBank/DDBJ whole genome shotgun (WGS) entry which is preliminary data.</text>
</comment>
<evidence type="ECO:0000256" key="2">
    <source>
        <dbReference type="SAM" id="SignalP"/>
    </source>
</evidence>
<accession>A0A395S2E6</accession>
<evidence type="ECO:0000313" key="3">
    <source>
        <dbReference type="EMBL" id="RGP66514.1"/>
    </source>
</evidence>
<reference evidence="3 4" key="1">
    <citation type="journal article" date="2018" name="PLoS Pathog.">
        <title>Evolution of structural diversity of trichothecenes, a family of toxins produced by plant pathogenic and entomopathogenic fungi.</title>
        <authorList>
            <person name="Proctor R.H."/>
            <person name="McCormick S.P."/>
            <person name="Kim H.S."/>
            <person name="Cardoza R.E."/>
            <person name="Stanley A.M."/>
            <person name="Lindo L."/>
            <person name="Kelly A."/>
            <person name="Brown D.W."/>
            <person name="Lee T."/>
            <person name="Vaughan M.M."/>
            <person name="Alexander N.J."/>
            <person name="Busman M."/>
            <person name="Gutierrez S."/>
        </authorList>
    </citation>
    <scope>NUCLEOTIDE SEQUENCE [LARGE SCALE GENOMIC DNA]</scope>
    <source>
        <strain evidence="3 4">NRRL 20695</strain>
    </source>
</reference>
<dbReference type="EMBL" id="PXOG01000220">
    <property type="protein sequence ID" value="RGP66514.1"/>
    <property type="molecule type" value="Genomic_DNA"/>
</dbReference>
<dbReference type="Proteomes" id="UP000266234">
    <property type="component" value="Unassembled WGS sequence"/>
</dbReference>
<gene>
    <name evidence="3" type="ORF">FLONG3_8824</name>
</gene>
<feature type="signal peptide" evidence="2">
    <location>
        <begin position="1"/>
        <end position="27"/>
    </location>
</feature>
<keyword evidence="2" id="KW-0732">Signal</keyword>
<evidence type="ECO:0000313" key="4">
    <source>
        <dbReference type="Proteomes" id="UP000266234"/>
    </source>
</evidence>
<proteinExistence type="predicted"/>
<feature type="compositionally biased region" description="Polar residues" evidence="1">
    <location>
        <begin position="110"/>
        <end position="121"/>
    </location>
</feature>
<feature type="chain" id="PRO_5017198542" evidence="2">
    <location>
        <begin position="28"/>
        <end position="142"/>
    </location>
</feature>